<dbReference type="GO" id="GO:0004325">
    <property type="term" value="F:ferrochelatase activity"/>
    <property type="evidence" value="ECO:0007669"/>
    <property type="project" value="InterPro"/>
</dbReference>
<feature type="domain" description="Siroheme synthase central" evidence="7">
    <location>
        <begin position="118"/>
        <end position="145"/>
    </location>
</feature>
<evidence type="ECO:0000256" key="5">
    <source>
        <dbReference type="ARBA" id="ARBA00023244"/>
    </source>
</evidence>
<evidence type="ECO:0000259" key="7">
    <source>
        <dbReference type="Pfam" id="PF14824"/>
    </source>
</evidence>
<comment type="pathway">
    <text evidence="1">Porphyrin-containing compound metabolism; siroheme biosynthesis; sirohydrochlorin from precorrin-2: step 1/1.</text>
</comment>
<keyword evidence="5" id="KW-0627">Porphyrin biosynthesis</keyword>
<dbReference type="GO" id="GO:0019354">
    <property type="term" value="P:siroheme biosynthetic process"/>
    <property type="evidence" value="ECO:0007669"/>
    <property type="project" value="UniProtKB-UniPathway"/>
</dbReference>
<name>A0A1H8F1K5_9BACI</name>
<dbReference type="Proteomes" id="UP000198553">
    <property type="component" value="Unassembled WGS sequence"/>
</dbReference>
<dbReference type="InterPro" id="IPR028281">
    <property type="entry name" value="Sirohaem_synthase_central"/>
</dbReference>
<evidence type="ECO:0000256" key="4">
    <source>
        <dbReference type="ARBA" id="ARBA00023027"/>
    </source>
</evidence>
<evidence type="ECO:0000256" key="6">
    <source>
        <dbReference type="ARBA" id="ARBA00047561"/>
    </source>
</evidence>
<dbReference type="Pfam" id="PF14824">
    <property type="entry name" value="Sirohm_synth_M"/>
    <property type="match status" value="1"/>
</dbReference>
<dbReference type="EMBL" id="FOBW01000010">
    <property type="protein sequence ID" value="SEN25622.1"/>
    <property type="molecule type" value="Genomic_DNA"/>
</dbReference>
<evidence type="ECO:0000256" key="2">
    <source>
        <dbReference type="ARBA" id="ARBA00012400"/>
    </source>
</evidence>
<protein>
    <recommendedName>
        <fullName evidence="2">precorrin-2 dehydrogenase</fullName>
        <ecNumber evidence="2">1.3.1.76</ecNumber>
    </recommendedName>
</protein>
<dbReference type="Pfam" id="PF13241">
    <property type="entry name" value="NAD_binding_7"/>
    <property type="match status" value="1"/>
</dbReference>
<dbReference type="PANTHER" id="PTHR35330">
    <property type="entry name" value="SIROHEME BIOSYNTHESIS PROTEIN MET8"/>
    <property type="match status" value="1"/>
</dbReference>
<dbReference type="InterPro" id="IPR028161">
    <property type="entry name" value="Met8-like"/>
</dbReference>
<reference evidence="9" key="1">
    <citation type="submission" date="2016-10" db="EMBL/GenBank/DDBJ databases">
        <authorList>
            <person name="Varghese N."/>
            <person name="Submissions S."/>
        </authorList>
    </citation>
    <scope>NUCLEOTIDE SEQUENCE [LARGE SCALE GENOMIC DNA]</scope>
    <source>
        <strain evidence="9">B48,IBRC-M 10115,DSM 25386,CECT 8001</strain>
    </source>
</reference>
<keyword evidence="4" id="KW-0520">NAD</keyword>
<dbReference type="NCBIfam" id="TIGR01470">
    <property type="entry name" value="cysG_Nterm"/>
    <property type="match status" value="1"/>
</dbReference>
<sequence length="210" mass="23835">MSEYPAMIRLTGKKVTVIGGGKVAERKIDSLLQAGGSVVVVSPDVTEPIKQWAKDMQLTWISKDFEPRDVNDAFLVIAATNQRDVNEKVFQAVNEYQLINIVDHPEKSNFIVPSTFRQGHLTIAISTSGASPGLAKKIKRDLANQYDASYGNYLDFLKSCREVVKQQVKNPEDRKRIFEQLLTDDFLKLTQLGEFEEREKLFMKLLQVKE</sequence>
<dbReference type="InterPro" id="IPR042518">
    <property type="entry name" value="SirC_C"/>
</dbReference>
<dbReference type="Gene3D" id="1.10.8.610">
    <property type="entry name" value="SirC, precorrin-2 dehydrogenase, C-terminal helical domain-like"/>
    <property type="match status" value="1"/>
</dbReference>
<dbReference type="GO" id="GO:0043115">
    <property type="term" value="F:precorrin-2 dehydrogenase activity"/>
    <property type="evidence" value="ECO:0007669"/>
    <property type="project" value="UniProtKB-EC"/>
</dbReference>
<dbReference type="EC" id="1.3.1.76" evidence="2"/>
<dbReference type="PANTHER" id="PTHR35330:SF1">
    <property type="entry name" value="SIROHEME BIOSYNTHESIS PROTEIN MET8"/>
    <property type="match status" value="1"/>
</dbReference>
<keyword evidence="3" id="KW-0560">Oxidoreductase</keyword>
<organism evidence="8 9">
    <name type="scientific">Mesobacillus persicus</name>
    <dbReference type="NCBI Taxonomy" id="930146"/>
    <lineage>
        <taxon>Bacteria</taxon>
        <taxon>Bacillati</taxon>
        <taxon>Bacillota</taxon>
        <taxon>Bacilli</taxon>
        <taxon>Bacillales</taxon>
        <taxon>Bacillaceae</taxon>
        <taxon>Mesobacillus</taxon>
    </lineage>
</organism>
<comment type="catalytic activity">
    <reaction evidence="6">
        <text>precorrin-2 + NAD(+) = sirohydrochlorin + NADH + 2 H(+)</text>
        <dbReference type="Rhea" id="RHEA:15613"/>
        <dbReference type="ChEBI" id="CHEBI:15378"/>
        <dbReference type="ChEBI" id="CHEBI:57540"/>
        <dbReference type="ChEBI" id="CHEBI:57945"/>
        <dbReference type="ChEBI" id="CHEBI:58351"/>
        <dbReference type="ChEBI" id="CHEBI:58827"/>
        <dbReference type="EC" id="1.3.1.76"/>
    </reaction>
</comment>
<gene>
    <name evidence="8" type="ORF">SAMN05192533_110187</name>
</gene>
<dbReference type="AlphaFoldDB" id="A0A1H8F1K5"/>
<dbReference type="RefSeq" id="WP_090747367.1">
    <property type="nucleotide sequence ID" value="NZ_FOBW01000010.1"/>
</dbReference>
<dbReference type="OrthoDB" id="9773765at2"/>
<dbReference type="STRING" id="930146.SAMN05192533_110187"/>
<keyword evidence="9" id="KW-1185">Reference proteome</keyword>
<proteinExistence type="predicted"/>
<accession>A0A1H8F1K5</accession>
<dbReference type="Gene3D" id="3.40.50.720">
    <property type="entry name" value="NAD(P)-binding Rossmann-like Domain"/>
    <property type="match status" value="1"/>
</dbReference>
<evidence type="ECO:0000313" key="9">
    <source>
        <dbReference type="Proteomes" id="UP000198553"/>
    </source>
</evidence>
<evidence type="ECO:0000313" key="8">
    <source>
        <dbReference type="EMBL" id="SEN25622.1"/>
    </source>
</evidence>
<dbReference type="UniPathway" id="UPA00262">
    <property type="reaction ID" value="UER00222"/>
</dbReference>
<evidence type="ECO:0000256" key="3">
    <source>
        <dbReference type="ARBA" id="ARBA00023002"/>
    </source>
</evidence>
<dbReference type="SUPFAM" id="SSF51735">
    <property type="entry name" value="NAD(P)-binding Rossmann-fold domains"/>
    <property type="match status" value="1"/>
</dbReference>
<dbReference type="InterPro" id="IPR036291">
    <property type="entry name" value="NAD(P)-bd_dom_sf"/>
</dbReference>
<dbReference type="InterPro" id="IPR006367">
    <property type="entry name" value="Sirohaem_synthase_N"/>
</dbReference>
<dbReference type="NCBIfam" id="NF005222">
    <property type="entry name" value="PRK06718.1"/>
    <property type="match status" value="1"/>
</dbReference>
<evidence type="ECO:0000256" key="1">
    <source>
        <dbReference type="ARBA" id="ARBA00005010"/>
    </source>
</evidence>
<dbReference type="Pfam" id="PF22440">
    <property type="entry name" value="SirC_C"/>
    <property type="match status" value="1"/>
</dbReference>
<dbReference type="SUPFAM" id="SSF75615">
    <property type="entry name" value="Siroheme synthase middle domains-like"/>
    <property type="match status" value="1"/>
</dbReference>